<organism evidence="2 3">
    <name type="scientific">Segatella oulorum</name>
    <dbReference type="NCBI Taxonomy" id="28136"/>
    <lineage>
        <taxon>Bacteria</taxon>
        <taxon>Pseudomonadati</taxon>
        <taxon>Bacteroidota</taxon>
        <taxon>Bacteroidia</taxon>
        <taxon>Bacteroidales</taxon>
        <taxon>Prevotellaceae</taxon>
        <taxon>Segatella</taxon>
    </lineage>
</organism>
<name>A0A1T4QWV2_9BACT</name>
<proteinExistence type="predicted"/>
<dbReference type="EMBL" id="FUXK01000026">
    <property type="protein sequence ID" value="SKA08047.1"/>
    <property type="molecule type" value="Genomic_DNA"/>
</dbReference>
<protein>
    <submittedName>
        <fullName evidence="2">Uncharacterized protein</fullName>
    </submittedName>
</protein>
<evidence type="ECO:0000313" key="2">
    <source>
        <dbReference type="EMBL" id="SKA08047.1"/>
    </source>
</evidence>
<accession>A0A1T4QWV2</accession>
<dbReference type="STRING" id="28136.SAMN02745202_01978"/>
<evidence type="ECO:0000313" key="3">
    <source>
        <dbReference type="Proteomes" id="UP000190065"/>
    </source>
</evidence>
<evidence type="ECO:0000256" key="1">
    <source>
        <dbReference type="SAM" id="Coils"/>
    </source>
</evidence>
<dbReference type="Proteomes" id="UP000190065">
    <property type="component" value="Unassembled WGS sequence"/>
</dbReference>
<sequence length="78" mass="9134">MTKKEKEALMESLEQDVQNSNKHKIDWEQRRYEIAKDLYTQTCQQAKLEGDNTAGDVFRSVAWLSRVAADYLIEVLKK</sequence>
<dbReference type="AlphaFoldDB" id="A0A1T4QWV2"/>
<reference evidence="2 3" key="1">
    <citation type="submission" date="2017-02" db="EMBL/GenBank/DDBJ databases">
        <authorList>
            <person name="Peterson S.W."/>
        </authorList>
    </citation>
    <scope>NUCLEOTIDE SEQUENCE [LARGE SCALE GENOMIC DNA]</scope>
    <source>
        <strain evidence="2 3">ATCC 43324</strain>
    </source>
</reference>
<keyword evidence="1" id="KW-0175">Coiled coil</keyword>
<gene>
    <name evidence="2" type="ORF">SAMN02745202_01978</name>
</gene>
<feature type="coiled-coil region" evidence="1">
    <location>
        <begin position="3"/>
        <end position="30"/>
    </location>
</feature>